<dbReference type="GO" id="GO:0016787">
    <property type="term" value="F:hydrolase activity"/>
    <property type="evidence" value="ECO:0007669"/>
    <property type="project" value="UniProtKB-KW"/>
</dbReference>
<dbReference type="Gene3D" id="3.60.15.10">
    <property type="entry name" value="Ribonuclease Z/Hydroxyacylglutathione hydrolase-like"/>
    <property type="match status" value="1"/>
</dbReference>
<dbReference type="SUPFAM" id="SSF56281">
    <property type="entry name" value="Metallo-hydrolase/oxidoreductase"/>
    <property type="match status" value="1"/>
</dbReference>
<name>A0A6B8RPA2_9BACL</name>
<dbReference type="InterPro" id="IPR001279">
    <property type="entry name" value="Metallo-B-lactamas"/>
</dbReference>
<proteinExistence type="predicted"/>
<dbReference type="InterPro" id="IPR036866">
    <property type="entry name" value="RibonucZ/Hydroxyglut_hydro"/>
</dbReference>
<evidence type="ECO:0000313" key="5">
    <source>
        <dbReference type="EMBL" id="QGQ97333.1"/>
    </source>
</evidence>
<dbReference type="PANTHER" id="PTHR43546:SF3">
    <property type="entry name" value="UPF0173 METAL-DEPENDENT HYDROLASE MJ1163"/>
    <property type="match status" value="1"/>
</dbReference>
<protein>
    <submittedName>
        <fullName evidence="5">MBL fold metallo-hydrolase</fullName>
    </submittedName>
</protein>
<organism evidence="5 6">
    <name type="scientific">Paenibacillus psychroresistens</name>
    <dbReference type="NCBI Taxonomy" id="1778678"/>
    <lineage>
        <taxon>Bacteria</taxon>
        <taxon>Bacillati</taxon>
        <taxon>Bacillota</taxon>
        <taxon>Bacilli</taxon>
        <taxon>Bacillales</taxon>
        <taxon>Paenibacillaceae</taxon>
        <taxon>Paenibacillus</taxon>
    </lineage>
</organism>
<dbReference type="Proteomes" id="UP000426246">
    <property type="component" value="Chromosome"/>
</dbReference>
<evidence type="ECO:0000256" key="1">
    <source>
        <dbReference type="ARBA" id="ARBA00034221"/>
    </source>
</evidence>
<dbReference type="EMBL" id="CP034235">
    <property type="protein sequence ID" value="QGQ97333.1"/>
    <property type="molecule type" value="Genomic_DNA"/>
</dbReference>
<keyword evidence="6" id="KW-1185">Reference proteome</keyword>
<gene>
    <name evidence="5" type="ORF">EHS13_21805</name>
</gene>
<feature type="domain" description="Metallo-beta-lactamase" evidence="4">
    <location>
        <begin position="20"/>
        <end position="206"/>
    </location>
</feature>
<evidence type="ECO:0000313" key="6">
    <source>
        <dbReference type="Proteomes" id="UP000426246"/>
    </source>
</evidence>
<dbReference type="RefSeq" id="WP_155702436.1">
    <property type="nucleotide sequence ID" value="NZ_CP034235.1"/>
</dbReference>
<evidence type="ECO:0000256" key="3">
    <source>
        <dbReference type="ARBA" id="ARBA00048505"/>
    </source>
</evidence>
<dbReference type="AlphaFoldDB" id="A0A6B8RPA2"/>
<dbReference type="InterPro" id="IPR050114">
    <property type="entry name" value="UPF0173_UPF0282_UlaG_hydrolase"/>
</dbReference>
<sequence>MNIQKLPWAGIRVELEDSSVVIDPLYHFPAKLGEPNEPFFPLESFGSVAAVLITHQHADHFDPQAIIAAYGADVRVFVPVEIVNLATTNGLSNVSGAALGETFVIGPFTIIAANSVDGSGDPQISWIVRGGGKQMIHAGDTLWHGYWWKLVKAYGTFDVACLPVNGAITQFPGVSPFSDQPICLTPEQAVMAALILGANTLIPIHYKAAHHPPLYTQTPDMMNRLIENAKDRINLSVLQTKEIFTI</sequence>
<evidence type="ECO:0000259" key="4">
    <source>
        <dbReference type="Pfam" id="PF12706"/>
    </source>
</evidence>
<comment type="function">
    <text evidence="2">Counteracts the endogenous Pycsar antiviral defense system. Phosphodiesterase that enables metal-dependent hydrolysis of host cyclic nucleotide Pycsar defense signals such as cCMP and cUMP.</text>
</comment>
<accession>A0A6B8RPA2</accession>
<dbReference type="Pfam" id="PF12706">
    <property type="entry name" value="Lactamase_B_2"/>
    <property type="match status" value="1"/>
</dbReference>
<evidence type="ECO:0000256" key="2">
    <source>
        <dbReference type="ARBA" id="ARBA00034301"/>
    </source>
</evidence>
<keyword evidence="5" id="KW-0378">Hydrolase</keyword>
<comment type="catalytic activity">
    <reaction evidence="1">
        <text>3',5'-cyclic CMP + H2O = CMP + H(+)</text>
        <dbReference type="Rhea" id="RHEA:72675"/>
        <dbReference type="ChEBI" id="CHEBI:15377"/>
        <dbReference type="ChEBI" id="CHEBI:15378"/>
        <dbReference type="ChEBI" id="CHEBI:58003"/>
        <dbReference type="ChEBI" id="CHEBI:60377"/>
    </reaction>
    <physiologicalReaction direction="left-to-right" evidence="1">
        <dbReference type="Rhea" id="RHEA:72676"/>
    </physiologicalReaction>
</comment>
<dbReference type="KEGG" id="ppsc:EHS13_21805"/>
<dbReference type="PANTHER" id="PTHR43546">
    <property type="entry name" value="UPF0173 METAL-DEPENDENT HYDROLASE MJ1163-RELATED"/>
    <property type="match status" value="1"/>
</dbReference>
<comment type="catalytic activity">
    <reaction evidence="3">
        <text>3',5'-cyclic UMP + H2O = UMP + H(+)</text>
        <dbReference type="Rhea" id="RHEA:70575"/>
        <dbReference type="ChEBI" id="CHEBI:15377"/>
        <dbReference type="ChEBI" id="CHEBI:15378"/>
        <dbReference type="ChEBI" id="CHEBI:57865"/>
        <dbReference type="ChEBI" id="CHEBI:184387"/>
    </reaction>
    <physiologicalReaction direction="left-to-right" evidence="3">
        <dbReference type="Rhea" id="RHEA:70576"/>
    </physiologicalReaction>
</comment>
<dbReference type="OrthoDB" id="9800061at2"/>
<reference evidence="6" key="1">
    <citation type="submission" date="2018-11" db="EMBL/GenBank/DDBJ databases">
        <title>Complete genome sequence of Paenibacillus sp. ML311-T8.</title>
        <authorList>
            <person name="Nam Y.-D."/>
            <person name="Kang J."/>
            <person name="Chung W.-H."/>
            <person name="Park Y.S."/>
        </authorList>
    </citation>
    <scope>NUCLEOTIDE SEQUENCE [LARGE SCALE GENOMIC DNA]</scope>
    <source>
        <strain evidence="6">ML311-T8</strain>
    </source>
</reference>